<dbReference type="RefSeq" id="WP_097000291.1">
    <property type="nucleotide sequence ID" value="NZ_OBEI01000003.1"/>
</dbReference>
<dbReference type="EMBL" id="OBEI01000003">
    <property type="protein sequence ID" value="SNZ07976.1"/>
    <property type="molecule type" value="Genomic_DNA"/>
</dbReference>
<organism evidence="2 3">
    <name type="scientific">Persephonella hydrogeniphila</name>
    <dbReference type="NCBI Taxonomy" id="198703"/>
    <lineage>
        <taxon>Bacteria</taxon>
        <taxon>Pseudomonadati</taxon>
        <taxon>Aquificota</taxon>
        <taxon>Aquificia</taxon>
        <taxon>Aquificales</taxon>
        <taxon>Hydrogenothermaceae</taxon>
        <taxon>Persephonella</taxon>
    </lineage>
</organism>
<evidence type="ECO:0000256" key="1">
    <source>
        <dbReference type="SAM" id="Phobius"/>
    </source>
</evidence>
<dbReference type="Proteomes" id="UP000219036">
    <property type="component" value="Unassembled WGS sequence"/>
</dbReference>
<evidence type="ECO:0000313" key="2">
    <source>
        <dbReference type="EMBL" id="SNZ07976.1"/>
    </source>
</evidence>
<sequence length="98" mass="11100">MRVSQKTVALLILFIFLFVVGTIIATRTVAYLEAGMSGSELKGFLVEVIAYIVALTGWFFLFIYSYMKGDFKDIEGPKYEILDLEEKIIKAEKEGGKY</sequence>
<evidence type="ECO:0000313" key="3">
    <source>
        <dbReference type="Proteomes" id="UP000219036"/>
    </source>
</evidence>
<name>A0A285NJD7_9AQUI</name>
<protein>
    <submittedName>
        <fullName evidence="2">Uncharacterized protein</fullName>
    </submittedName>
</protein>
<reference evidence="3" key="1">
    <citation type="submission" date="2017-09" db="EMBL/GenBank/DDBJ databases">
        <authorList>
            <person name="Varghese N."/>
            <person name="Submissions S."/>
        </authorList>
    </citation>
    <scope>NUCLEOTIDE SEQUENCE [LARGE SCALE GENOMIC DNA]</scope>
    <source>
        <strain evidence="3">DSM 15103</strain>
    </source>
</reference>
<accession>A0A285NJD7</accession>
<dbReference type="OrthoDB" id="15275at2"/>
<keyword evidence="3" id="KW-1185">Reference proteome</keyword>
<keyword evidence="1" id="KW-0812">Transmembrane</keyword>
<keyword evidence="1" id="KW-1133">Transmembrane helix</keyword>
<gene>
    <name evidence="2" type="ORF">SAMN06265182_1119</name>
</gene>
<feature type="transmembrane region" description="Helical" evidence="1">
    <location>
        <begin position="49"/>
        <end position="67"/>
    </location>
</feature>
<dbReference type="AlphaFoldDB" id="A0A285NJD7"/>
<keyword evidence="1" id="KW-0472">Membrane</keyword>
<proteinExistence type="predicted"/>